<accession>A0A8J5I046</accession>
<sequence length="153" mass="16778">MKFESDVRGFILRFVSWFNSTTSTSPKIVACANLCRQTEARHDRGRQVDPPLAFTPGRRLEGRIGAAFPSSVRPEAEAALCGAPLLQVSCRGELLCGNDAADAQCHGFRVDDVDARDFAQGLWVAVGRYTPNHSCHGCIPIFMKFAYLTEATL</sequence>
<keyword evidence="2" id="KW-1185">Reference proteome</keyword>
<comment type="caution">
    <text evidence="1">The sequence shown here is derived from an EMBL/GenBank/DDBJ whole genome shotgun (WGS) entry which is preliminary data.</text>
</comment>
<evidence type="ECO:0000313" key="2">
    <source>
        <dbReference type="Proteomes" id="UP000734854"/>
    </source>
</evidence>
<gene>
    <name evidence="1" type="ORF">ZIOFF_002767</name>
</gene>
<reference evidence="1 2" key="1">
    <citation type="submission" date="2020-08" db="EMBL/GenBank/DDBJ databases">
        <title>Plant Genome Project.</title>
        <authorList>
            <person name="Zhang R.-G."/>
        </authorList>
    </citation>
    <scope>NUCLEOTIDE SEQUENCE [LARGE SCALE GENOMIC DNA]</scope>
    <source>
        <tissue evidence="1">Rhizome</tissue>
    </source>
</reference>
<name>A0A8J5I046_ZINOF</name>
<protein>
    <submittedName>
        <fullName evidence="1">Uncharacterized protein</fullName>
    </submittedName>
</protein>
<evidence type="ECO:0000313" key="1">
    <source>
        <dbReference type="EMBL" id="KAG6537672.1"/>
    </source>
</evidence>
<organism evidence="1 2">
    <name type="scientific">Zingiber officinale</name>
    <name type="common">Ginger</name>
    <name type="synonym">Amomum zingiber</name>
    <dbReference type="NCBI Taxonomy" id="94328"/>
    <lineage>
        <taxon>Eukaryota</taxon>
        <taxon>Viridiplantae</taxon>
        <taxon>Streptophyta</taxon>
        <taxon>Embryophyta</taxon>
        <taxon>Tracheophyta</taxon>
        <taxon>Spermatophyta</taxon>
        <taxon>Magnoliopsida</taxon>
        <taxon>Liliopsida</taxon>
        <taxon>Zingiberales</taxon>
        <taxon>Zingiberaceae</taxon>
        <taxon>Zingiber</taxon>
    </lineage>
</organism>
<proteinExistence type="predicted"/>
<dbReference type="Proteomes" id="UP000734854">
    <property type="component" value="Unassembled WGS sequence"/>
</dbReference>
<dbReference type="EMBL" id="JACMSC010000001">
    <property type="protein sequence ID" value="KAG6537672.1"/>
    <property type="molecule type" value="Genomic_DNA"/>
</dbReference>
<dbReference type="AlphaFoldDB" id="A0A8J5I046"/>